<evidence type="ECO:0000256" key="2">
    <source>
        <dbReference type="ARBA" id="ARBA00022692"/>
    </source>
</evidence>
<feature type="compositionally biased region" description="Polar residues" evidence="6">
    <location>
        <begin position="405"/>
        <end position="417"/>
    </location>
</feature>
<feature type="transmembrane region" description="Helical" evidence="7">
    <location>
        <begin position="211"/>
        <end position="230"/>
    </location>
</feature>
<reference evidence="9 10" key="1">
    <citation type="submission" date="2019-10" db="EMBL/GenBank/DDBJ databases">
        <authorList>
            <person name="Palmer J.M."/>
        </authorList>
    </citation>
    <scope>NUCLEOTIDE SEQUENCE [LARGE SCALE GENOMIC DNA]</scope>
    <source>
        <strain evidence="9 10">TWF730</strain>
    </source>
</reference>
<dbReference type="Pfam" id="PF20684">
    <property type="entry name" value="Fung_rhodopsin"/>
    <property type="match status" value="1"/>
</dbReference>
<dbReference type="PANTHER" id="PTHR33048">
    <property type="entry name" value="PTH11-LIKE INTEGRAL MEMBRANE PROTEIN (AFU_ORTHOLOGUE AFUA_5G11245)"/>
    <property type="match status" value="1"/>
</dbReference>
<evidence type="ECO:0000256" key="4">
    <source>
        <dbReference type="ARBA" id="ARBA00023136"/>
    </source>
</evidence>
<comment type="similarity">
    <text evidence="5">Belongs to the SAT4 family.</text>
</comment>
<feature type="transmembrane region" description="Helical" evidence="7">
    <location>
        <begin position="250"/>
        <end position="269"/>
    </location>
</feature>
<evidence type="ECO:0000313" key="9">
    <source>
        <dbReference type="EMBL" id="KAK6334546.1"/>
    </source>
</evidence>
<keyword evidence="4 7" id="KW-0472">Membrane</keyword>
<keyword evidence="2 7" id="KW-0812">Transmembrane</keyword>
<dbReference type="InterPro" id="IPR049326">
    <property type="entry name" value="Rhodopsin_dom_fungi"/>
</dbReference>
<evidence type="ECO:0000259" key="8">
    <source>
        <dbReference type="Pfam" id="PF20684"/>
    </source>
</evidence>
<evidence type="ECO:0000256" key="7">
    <source>
        <dbReference type="SAM" id="Phobius"/>
    </source>
</evidence>
<accession>A0AAV9U3Y6</accession>
<feature type="transmembrane region" description="Helical" evidence="7">
    <location>
        <begin position="34"/>
        <end position="61"/>
    </location>
</feature>
<evidence type="ECO:0000256" key="1">
    <source>
        <dbReference type="ARBA" id="ARBA00004141"/>
    </source>
</evidence>
<dbReference type="AlphaFoldDB" id="A0AAV9U3Y6"/>
<evidence type="ECO:0000313" key="10">
    <source>
        <dbReference type="Proteomes" id="UP001373714"/>
    </source>
</evidence>
<comment type="subcellular location">
    <subcellularLocation>
        <location evidence="1">Membrane</location>
        <topology evidence="1">Multi-pass membrane protein</topology>
    </subcellularLocation>
</comment>
<dbReference type="EMBL" id="JAVHNS010000015">
    <property type="protein sequence ID" value="KAK6334546.1"/>
    <property type="molecule type" value="Genomic_DNA"/>
</dbReference>
<keyword evidence="3 7" id="KW-1133">Transmembrane helix</keyword>
<feature type="transmembrane region" description="Helical" evidence="7">
    <location>
        <begin position="173"/>
        <end position="199"/>
    </location>
</feature>
<feature type="region of interest" description="Disordered" evidence="6">
    <location>
        <begin position="337"/>
        <end position="417"/>
    </location>
</feature>
<protein>
    <recommendedName>
        <fullName evidence="8">Rhodopsin domain-containing protein</fullName>
    </recommendedName>
</protein>
<feature type="transmembrane region" description="Helical" evidence="7">
    <location>
        <begin position="126"/>
        <end position="147"/>
    </location>
</feature>
<name>A0AAV9U3Y6_9PEZI</name>
<organism evidence="9 10">
    <name type="scientific">Orbilia blumenaviensis</name>
    <dbReference type="NCBI Taxonomy" id="1796055"/>
    <lineage>
        <taxon>Eukaryota</taxon>
        <taxon>Fungi</taxon>
        <taxon>Dikarya</taxon>
        <taxon>Ascomycota</taxon>
        <taxon>Pezizomycotina</taxon>
        <taxon>Orbiliomycetes</taxon>
        <taxon>Orbiliales</taxon>
        <taxon>Orbiliaceae</taxon>
        <taxon>Orbilia</taxon>
    </lineage>
</organism>
<evidence type="ECO:0000256" key="3">
    <source>
        <dbReference type="ARBA" id="ARBA00022989"/>
    </source>
</evidence>
<comment type="caution">
    <text evidence="9">The sequence shown here is derived from an EMBL/GenBank/DDBJ whole genome shotgun (WGS) entry which is preliminary data.</text>
</comment>
<evidence type="ECO:0000256" key="5">
    <source>
        <dbReference type="ARBA" id="ARBA00038359"/>
    </source>
</evidence>
<dbReference type="GO" id="GO:0016020">
    <property type="term" value="C:membrane"/>
    <property type="evidence" value="ECO:0007669"/>
    <property type="project" value="UniProtKB-SubCell"/>
</dbReference>
<dbReference type="Proteomes" id="UP001373714">
    <property type="component" value="Unassembled WGS sequence"/>
</dbReference>
<dbReference type="PANTHER" id="PTHR33048:SF47">
    <property type="entry name" value="INTEGRAL MEMBRANE PROTEIN-RELATED"/>
    <property type="match status" value="1"/>
</dbReference>
<sequence>MGSVIFCVFTSCVVCLRLWVRSRGAFGADDWAMLAAFCFYCIYNVINLVAVFGSGFGFHLYDLSMVDIRSFLIVSIGHPFVSYESLQKKLEFLHVIFLFGTLQLCRCSILHLLLRLSHLQSRGQQIYLRSVLGLSYAYLGVCVIFELTQCGQPIHQFELVSQFDGTCLGSRSMWAYGLLVAGHLGLDALTIFPPLVVLARLPLAPGKKFNLIFLLILGVFTMIFGAIRLYGFYRIMVDSYDLTWNGTAVAFWGILETSVAAIIVCLPALNQIMIKVFRRLYRGDEGPHLTTVSTRRGISIFERNFISQAPTKFLSSSADGTVSGGVPDYVELGEIDKQSKTTNPAPRPTAEGSVSQGPASRPGPEGPIFRTFYLGDDPESGNNSTENVTRPARAQVAKRVPPSPTISFTARQSLSRR</sequence>
<dbReference type="InterPro" id="IPR052337">
    <property type="entry name" value="SAT4-like"/>
</dbReference>
<evidence type="ECO:0000256" key="6">
    <source>
        <dbReference type="SAM" id="MobiDB-lite"/>
    </source>
</evidence>
<gene>
    <name evidence="9" type="ORF">TWF730_003760</name>
</gene>
<feature type="transmembrane region" description="Helical" evidence="7">
    <location>
        <begin position="92"/>
        <end position="114"/>
    </location>
</feature>
<proteinExistence type="inferred from homology"/>
<feature type="domain" description="Rhodopsin" evidence="8">
    <location>
        <begin position="16"/>
        <end position="273"/>
    </location>
</feature>
<keyword evidence="10" id="KW-1185">Reference proteome</keyword>